<proteinExistence type="predicted"/>
<dbReference type="Proteomes" id="UP000799757">
    <property type="component" value="Unassembled WGS sequence"/>
</dbReference>
<organism evidence="2 3">
    <name type="scientific">Melanomma pulvis-pyrius CBS 109.77</name>
    <dbReference type="NCBI Taxonomy" id="1314802"/>
    <lineage>
        <taxon>Eukaryota</taxon>
        <taxon>Fungi</taxon>
        <taxon>Dikarya</taxon>
        <taxon>Ascomycota</taxon>
        <taxon>Pezizomycotina</taxon>
        <taxon>Dothideomycetes</taxon>
        <taxon>Pleosporomycetidae</taxon>
        <taxon>Pleosporales</taxon>
        <taxon>Melanommataceae</taxon>
        <taxon>Melanomma</taxon>
    </lineage>
</organism>
<evidence type="ECO:0000313" key="3">
    <source>
        <dbReference type="Proteomes" id="UP000799757"/>
    </source>
</evidence>
<reference evidence="2" key="1">
    <citation type="journal article" date="2020" name="Stud. Mycol.">
        <title>101 Dothideomycetes genomes: a test case for predicting lifestyles and emergence of pathogens.</title>
        <authorList>
            <person name="Haridas S."/>
            <person name="Albert R."/>
            <person name="Binder M."/>
            <person name="Bloem J."/>
            <person name="Labutti K."/>
            <person name="Salamov A."/>
            <person name="Andreopoulos B."/>
            <person name="Baker S."/>
            <person name="Barry K."/>
            <person name="Bills G."/>
            <person name="Bluhm B."/>
            <person name="Cannon C."/>
            <person name="Castanera R."/>
            <person name="Culley D."/>
            <person name="Daum C."/>
            <person name="Ezra D."/>
            <person name="Gonzalez J."/>
            <person name="Henrissat B."/>
            <person name="Kuo A."/>
            <person name="Liang C."/>
            <person name="Lipzen A."/>
            <person name="Lutzoni F."/>
            <person name="Magnuson J."/>
            <person name="Mondo S."/>
            <person name="Nolan M."/>
            <person name="Ohm R."/>
            <person name="Pangilinan J."/>
            <person name="Park H.-J."/>
            <person name="Ramirez L."/>
            <person name="Alfaro M."/>
            <person name="Sun H."/>
            <person name="Tritt A."/>
            <person name="Yoshinaga Y."/>
            <person name="Zwiers L.-H."/>
            <person name="Turgeon B."/>
            <person name="Goodwin S."/>
            <person name="Spatafora J."/>
            <person name="Crous P."/>
            <person name="Grigoriev I."/>
        </authorList>
    </citation>
    <scope>NUCLEOTIDE SEQUENCE</scope>
    <source>
        <strain evidence="2">CBS 109.77</strain>
    </source>
</reference>
<keyword evidence="1" id="KW-0732">Signal</keyword>
<dbReference type="PROSITE" id="PS51257">
    <property type="entry name" value="PROKAR_LIPOPROTEIN"/>
    <property type="match status" value="1"/>
</dbReference>
<evidence type="ECO:0008006" key="4">
    <source>
        <dbReference type="Google" id="ProtNLM"/>
    </source>
</evidence>
<dbReference type="OrthoDB" id="3791760at2759"/>
<protein>
    <recommendedName>
        <fullName evidence="4">Secreted protein</fullName>
    </recommendedName>
</protein>
<dbReference type="AlphaFoldDB" id="A0A6A6WXZ6"/>
<evidence type="ECO:0000256" key="1">
    <source>
        <dbReference type="SAM" id="SignalP"/>
    </source>
</evidence>
<name>A0A6A6WXZ6_9PLEO</name>
<gene>
    <name evidence="2" type="ORF">K505DRAFT_420861</name>
</gene>
<keyword evidence="3" id="KW-1185">Reference proteome</keyword>
<dbReference type="EMBL" id="MU002184">
    <property type="protein sequence ID" value="KAF2788825.1"/>
    <property type="molecule type" value="Genomic_DNA"/>
</dbReference>
<evidence type="ECO:0000313" key="2">
    <source>
        <dbReference type="EMBL" id="KAF2788825.1"/>
    </source>
</evidence>
<sequence>MRPTNILLAIAASASAADLRHYENYNCGGGFAACTNVGAGACCIMPNGWDGSASVAVVYTNPSTQLFGYQRTRNGDYCGSIQFQRSTGEWSFGCLSYEPLGAGRFAGTRWFPPGLLKREACSATATEKCTEAVTPDQVALKDGRVFGLGGVDEKTKAEWYRFLANGSTTADLPESFAKLEMEGEKVDSILG</sequence>
<feature type="chain" id="PRO_5025445197" description="Secreted protein" evidence="1">
    <location>
        <begin position="17"/>
        <end position="191"/>
    </location>
</feature>
<accession>A0A6A6WXZ6</accession>
<feature type="signal peptide" evidence="1">
    <location>
        <begin position="1"/>
        <end position="16"/>
    </location>
</feature>